<dbReference type="Pfam" id="PF00271">
    <property type="entry name" value="Helicase_C"/>
    <property type="match status" value="1"/>
</dbReference>
<keyword evidence="2" id="KW-0378">Hydrolase</keyword>
<dbReference type="Proteomes" id="UP000035682">
    <property type="component" value="Unplaced"/>
</dbReference>
<dbReference type="GO" id="GO:0016787">
    <property type="term" value="F:hydrolase activity"/>
    <property type="evidence" value="ECO:0007669"/>
    <property type="project" value="UniProtKB-KW"/>
</dbReference>
<dbReference type="WormBase" id="SRAE_X000180400">
    <property type="protein sequence ID" value="SRP04503"/>
    <property type="gene ID" value="WBGene00267381"/>
</dbReference>
<reference evidence="2" key="2">
    <citation type="submission" date="2014-09" db="EMBL/GenBank/DDBJ databases">
        <authorList>
            <person name="Aslett A.Martin."/>
        </authorList>
    </citation>
    <scope>NUCLEOTIDE SEQUENCE</scope>
    <source>
        <strain evidence="2">ED321 Heterogonic</strain>
    </source>
</reference>
<dbReference type="GO" id="GO:0004386">
    <property type="term" value="F:helicase activity"/>
    <property type="evidence" value="ECO:0007669"/>
    <property type="project" value="UniProtKB-KW"/>
</dbReference>
<gene>
    <name evidence="2 4 5" type="ORF">SRAE_X000180400</name>
</gene>
<dbReference type="SUPFAM" id="SSF52540">
    <property type="entry name" value="P-loop containing nucleoside triphosphate hydrolases"/>
    <property type="match status" value="1"/>
</dbReference>
<dbReference type="CTD" id="36384875"/>
<name>A0A090KRC6_STRRB</name>
<evidence type="ECO:0000313" key="5">
    <source>
        <dbReference type="WormBase" id="SRAE_X000180400"/>
    </source>
</evidence>
<accession>A0A090KRC6</accession>
<evidence type="ECO:0000313" key="3">
    <source>
        <dbReference type="Proteomes" id="UP000035682"/>
    </source>
</evidence>
<reference evidence="3" key="1">
    <citation type="submission" date="2014-09" db="EMBL/GenBank/DDBJ databases">
        <authorList>
            <person name="Martin A.A."/>
        </authorList>
    </citation>
    <scope>NUCLEOTIDE SEQUENCE</scope>
    <source>
        <strain evidence="3">ED321</strain>
    </source>
</reference>
<dbReference type="InterPro" id="IPR001650">
    <property type="entry name" value="Helicase_C-like"/>
</dbReference>
<proteinExistence type="predicted"/>
<evidence type="ECO:0000313" key="2">
    <source>
        <dbReference type="EMBL" id="CEF60064.1"/>
    </source>
</evidence>
<dbReference type="GeneID" id="36384875"/>
<keyword evidence="2" id="KW-0067">ATP-binding</keyword>
<keyword evidence="3" id="KW-1185">Reference proteome</keyword>
<dbReference type="InterPro" id="IPR027417">
    <property type="entry name" value="P-loop_NTPase"/>
</dbReference>
<reference evidence="4" key="3">
    <citation type="submission" date="2020-12" db="UniProtKB">
        <authorList>
            <consortium name="WormBaseParasite"/>
        </authorList>
    </citation>
    <scope>IDENTIFICATION</scope>
</reference>
<keyword evidence="2" id="KW-0347">Helicase</keyword>
<feature type="domain" description="Helicase C-terminal" evidence="1">
    <location>
        <begin position="114"/>
        <end position="216"/>
    </location>
</feature>
<evidence type="ECO:0000313" key="4">
    <source>
        <dbReference type="WBParaSite" id="SRAE_X000180400.1"/>
    </source>
</evidence>
<keyword evidence="2" id="KW-0547">Nucleotide-binding</keyword>
<dbReference type="Gene3D" id="3.40.50.300">
    <property type="entry name" value="P-loop containing nucleotide triphosphate hydrolases"/>
    <property type="match status" value="2"/>
</dbReference>
<sequence length="265" mass="30160">MPADEKTKLLRLAMEHPEKFSEENNVILITPDSMIGENLRLILSSLYKKNLLKKVIIDEAHLIFDQGLGFRPNYLKIGSVSDEAVRRIIRISHFLPHTVIRGISYKQNIVITMKKKENLLDISDYSDSLIRLRILRKLCYENKLFRVVIIYSSTLSKEEKTQPREIYEKSNYSVFITTAENLVGVDLKTCSVLLHHGLPTNISTYFQDIERLNRSGDLAFSLVYSTSSAISSLKKILTVENFNISCRRSVSVSSFSECSTATSSA</sequence>
<dbReference type="WBParaSite" id="SRAE_X000180400.1">
    <property type="protein sequence ID" value="SRAE_X000180400.1"/>
    <property type="gene ID" value="WBGene00267381"/>
</dbReference>
<dbReference type="RefSeq" id="XP_024499274.1">
    <property type="nucleotide sequence ID" value="XM_024653107.1"/>
</dbReference>
<protein>
    <submittedName>
        <fullName evidence="2">Helicase, C-terminal domain and P-loop containing nucleoside triphosphate hydrolase domain-containing protein</fullName>
    </submittedName>
</protein>
<organism evidence="2">
    <name type="scientific">Strongyloides ratti</name>
    <name type="common">Parasitic roundworm</name>
    <dbReference type="NCBI Taxonomy" id="34506"/>
    <lineage>
        <taxon>Eukaryota</taxon>
        <taxon>Metazoa</taxon>
        <taxon>Ecdysozoa</taxon>
        <taxon>Nematoda</taxon>
        <taxon>Chromadorea</taxon>
        <taxon>Rhabditida</taxon>
        <taxon>Tylenchina</taxon>
        <taxon>Panagrolaimomorpha</taxon>
        <taxon>Strongyloidoidea</taxon>
        <taxon>Strongyloididae</taxon>
        <taxon>Strongyloides</taxon>
    </lineage>
</organism>
<dbReference type="EMBL" id="LN609396">
    <property type="protein sequence ID" value="CEF60064.1"/>
    <property type="molecule type" value="Genomic_DNA"/>
</dbReference>
<dbReference type="AlphaFoldDB" id="A0A090KRC6"/>
<evidence type="ECO:0000259" key="1">
    <source>
        <dbReference type="Pfam" id="PF00271"/>
    </source>
</evidence>